<organism evidence="2 3">
    <name type="scientific">Paracoccus zhejiangensis</name>
    <dbReference type="NCBI Taxonomy" id="1077935"/>
    <lineage>
        <taxon>Bacteria</taxon>
        <taxon>Pseudomonadati</taxon>
        <taxon>Pseudomonadota</taxon>
        <taxon>Alphaproteobacteria</taxon>
        <taxon>Rhodobacterales</taxon>
        <taxon>Paracoccaceae</taxon>
        <taxon>Paracoccus</taxon>
    </lineage>
</organism>
<dbReference type="Pfam" id="PF11695">
    <property type="entry name" value="DUF3291"/>
    <property type="match status" value="1"/>
</dbReference>
<dbReference type="EMBL" id="CP025430">
    <property type="protein sequence ID" value="AUH62792.1"/>
    <property type="molecule type" value="Genomic_DNA"/>
</dbReference>
<evidence type="ECO:0000313" key="3">
    <source>
        <dbReference type="Proteomes" id="UP000234530"/>
    </source>
</evidence>
<dbReference type="Proteomes" id="UP000234530">
    <property type="component" value="Chromosome"/>
</dbReference>
<dbReference type="AlphaFoldDB" id="A0A2H5EU18"/>
<keyword evidence="3" id="KW-1185">Reference proteome</keyword>
<feature type="domain" description="DUF3291" evidence="1">
    <location>
        <begin position="8"/>
        <end position="148"/>
    </location>
</feature>
<reference evidence="2 3" key="1">
    <citation type="journal article" date="2013" name="Antonie Van Leeuwenhoek">
        <title>Paracoccus zhejiangensis sp. nov., isolated from activated sludge in wastewater-treatment system.</title>
        <authorList>
            <person name="Wu Z.G."/>
            <person name="Zhang D.F."/>
            <person name="Liu Y.L."/>
            <person name="Wang F."/>
            <person name="Jiang X."/>
            <person name="Li C."/>
            <person name="Li S.P."/>
            <person name="Hong Q."/>
            <person name="Li W.J."/>
        </authorList>
    </citation>
    <scope>NUCLEOTIDE SEQUENCE [LARGE SCALE GENOMIC DNA]</scope>
    <source>
        <strain evidence="2 3">J6</strain>
    </source>
</reference>
<proteinExistence type="predicted"/>
<dbReference type="SUPFAM" id="SSF54909">
    <property type="entry name" value="Dimeric alpha+beta barrel"/>
    <property type="match status" value="1"/>
</dbReference>
<name>A0A2H5EU18_9RHOB</name>
<dbReference type="OrthoDB" id="2376237at2"/>
<dbReference type="InterPro" id="IPR011008">
    <property type="entry name" value="Dimeric_a/b-barrel"/>
</dbReference>
<protein>
    <submittedName>
        <fullName evidence="2">DUF3291 domain-containing protein</fullName>
    </submittedName>
</protein>
<evidence type="ECO:0000313" key="2">
    <source>
        <dbReference type="EMBL" id="AUH62792.1"/>
    </source>
</evidence>
<dbReference type="RefSeq" id="WP_101750836.1">
    <property type="nucleotide sequence ID" value="NZ_CP025430.1"/>
</dbReference>
<evidence type="ECO:0000259" key="1">
    <source>
        <dbReference type="Pfam" id="PF11695"/>
    </source>
</evidence>
<dbReference type="KEGG" id="pzh:CX676_00315"/>
<sequence>MQPVGHHLAEFNLGVLKHDWADPRVKDFVDGLDRVNAIARRSPGFVWMLGEDEMDAAQRDPEGALGGNPRTASTLSVWQDGASLEQFVWNTVHKQFYDRKAEWYDAVDTPRLVMWWVPVGHRPTIAEAMQRLRQFAAQGDSAEAFGWSGLRNADLWKIRQCGEAA</sequence>
<dbReference type="InterPro" id="IPR021708">
    <property type="entry name" value="DUF3291"/>
</dbReference>
<gene>
    <name evidence="2" type="ORF">CX676_00315</name>
</gene>
<accession>A0A2H5EU18</accession>